<keyword evidence="2" id="KW-1185">Reference proteome</keyword>
<dbReference type="Proteomes" id="UP001432071">
    <property type="component" value="Chromosome"/>
</dbReference>
<accession>A0ABZ1QPZ3</accession>
<dbReference type="EMBL" id="CP108038">
    <property type="protein sequence ID" value="WUN84758.1"/>
    <property type="molecule type" value="Genomic_DNA"/>
</dbReference>
<protein>
    <submittedName>
        <fullName evidence="1">Uncharacterized protein</fullName>
    </submittedName>
</protein>
<organism evidence="1 2">
    <name type="scientific">Streptomyces bobili</name>
    <dbReference type="NCBI Taxonomy" id="67280"/>
    <lineage>
        <taxon>Bacteria</taxon>
        <taxon>Bacillati</taxon>
        <taxon>Actinomycetota</taxon>
        <taxon>Actinomycetes</taxon>
        <taxon>Kitasatosporales</taxon>
        <taxon>Streptomycetaceae</taxon>
        <taxon>Streptomyces</taxon>
    </lineage>
</organism>
<dbReference type="GeneID" id="93759495"/>
<proteinExistence type="predicted"/>
<gene>
    <name evidence="1" type="ORF">OHT53_00980</name>
</gene>
<evidence type="ECO:0000313" key="1">
    <source>
        <dbReference type="EMBL" id="WUN84758.1"/>
    </source>
</evidence>
<name>A0ABZ1QPZ3_9ACTN</name>
<reference evidence="1" key="1">
    <citation type="submission" date="2022-10" db="EMBL/GenBank/DDBJ databases">
        <title>The complete genomes of actinobacterial strains from the NBC collection.</title>
        <authorList>
            <person name="Joergensen T.S."/>
            <person name="Alvarez Arevalo M."/>
            <person name="Sterndorff E.B."/>
            <person name="Faurdal D."/>
            <person name="Vuksanovic O."/>
            <person name="Mourched A.-S."/>
            <person name="Charusanti P."/>
            <person name="Shaw S."/>
            <person name="Blin K."/>
            <person name="Weber T."/>
        </authorList>
    </citation>
    <scope>NUCLEOTIDE SEQUENCE</scope>
    <source>
        <strain evidence="1">NBC_00302</strain>
    </source>
</reference>
<dbReference type="RefSeq" id="WP_328733675.1">
    <property type="nucleotide sequence ID" value="NZ_CP108038.1"/>
</dbReference>
<sequence length="69" mass="7242">MPELDALPAAGSSDLAQTFGTAWSGPNLLLLDQRSGTLTSVNAPHNTADRRAEPLPVLNQAQLWSASTV</sequence>
<evidence type="ECO:0000313" key="2">
    <source>
        <dbReference type="Proteomes" id="UP001432071"/>
    </source>
</evidence>